<evidence type="ECO:0000259" key="1">
    <source>
        <dbReference type="Pfam" id="PF00296"/>
    </source>
</evidence>
<feature type="domain" description="Luciferase-like" evidence="1">
    <location>
        <begin position="1"/>
        <end position="345"/>
    </location>
</feature>
<evidence type="ECO:0000313" key="3">
    <source>
        <dbReference type="Proteomes" id="UP000314616"/>
    </source>
</evidence>
<evidence type="ECO:0000313" key="2">
    <source>
        <dbReference type="EMBL" id="QDC25670.1"/>
    </source>
</evidence>
<accession>A0A5B8C6C4</accession>
<protein>
    <submittedName>
        <fullName evidence="2">LLM class flavin-dependent oxidoreductase</fullName>
    </submittedName>
</protein>
<organism evidence="2 3">
    <name type="scientific">Georgenia yuyongxinii</name>
    <dbReference type="NCBI Taxonomy" id="2589797"/>
    <lineage>
        <taxon>Bacteria</taxon>
        <taxon>Bacillati</taxon>
        <taxon>Actinomycetota</taxon>
        <taxon>Actinomycetes</taxon>
        <taxon>Micrococcales</taxon>
        <taxon>Bogoriellaceae</taxon>
        <taxon>Georgenia</taxon>
    </lineage>
</organism>
<dbReference type="KEGG" id="gyu:FE374_14565"/>
<dbReference type="InterPro" id="IPR011251">
    <property type="entry name" value="Luciferase-like_dom"/>
</dbReference>
<dbReference type="InterPro" id="IPR050766">
    <property type="entry name" value="Bact_Lucif_Oxidored"/>
</dbReference>
<dbReference type="PANTHER" id="PTHR30137:SF6">
    <property type="entry name" value="LUCIFERASE-LIKE MONOOXYGENASE"/>
    <property type="match status" value="1"/>
</dbReference>
<dbReference type="OrthoDB" id="7903015at2"/>
<dbReference type="Gene3D" id="3.20.20.30">
    <property type="entry name" value="Luciferase-like domain"/>
    <property type="match status" value="1"/>
</dbReference>
<dbReference type="RefSeq" id="WP_139929920.1">
    <property type="nucleotide sequence ID" value="NZ_CP040915.1"/>
</dbReference>
<dbReference type="Proteomes" id="UP000314616">
    <property type="component" value="Chromosome"/>
</dbReference>
<dbReference type="PANTHER" id="PTHR30137">
    <property type="entry name" value="LUCIFERASE-LIKE MONOOXYGENASE"/>
    <property type="match status" value="1"/>
</dbReference>
<name>A0A5B8C6C4_9MICO</name>
<dbReference type="Pfam" id="PF00296">
    <property type="entry name" value="Bac_luciferase"/>
    <property type="match status" value="1"/>
</dbReference>
<dbReference type="InterPro" id="IPR036661">
    <property type="entry name" value="Luciferase-like_sf"/>
</dbReference>
<proteinExistence type="predicted"/>
<dbReference type="SUPFAM" id="SSF51679">
    <property type="entry name" value="Bacterial luciferase-like"/>
    <property type="match status" value="1"/>
</dbReference>
<gene>
    <name evidence="2" type="ORF">FE374_14565</name>
</gene>
<dbReference type="EMBL" id="CP040915">
    <property type="protein sequence ID" value="QDC25670.1"/>
    <property type="molecule type" value="Genomic_DNA"/>
</dbReference>
<dbReference type="GO" id="GO:0005829">
    <property type="term" value="C:cytosol"/>
    <property type="evidence" value="ECO:0007669"/>
    <property type="project" value="TreeGrafter"/>
</dbReference>
<reference evidence="2 3" key="1">
    <citation type="submission" date="2019-05" db="EMBL/GenBank/DDBJ databases">
        <title>Georgenia *** sp. nov., and Georgenia *** sp. nov., isolated from the intestinal contents of plateau pika (Ochotona curzoniae) in the Qinghai-Tibet plateau of China.</title>
        <authorList>
            <person name="Tian Z."/>
        </authorList>
    </citation>
    <scope>NUCLEOTIDE SEQUENCE [LARGE SCALE GENOMIC DNA]</scope>
    <source>
        <strain evidence="2 3">Z443</strain>
    </source>
</reference>
<dbReference type="AlphaFoldDB" id="A0A5B8C6C4"/>
<sequence length="398" mass="45777">MKFDYLFTMDNPGNVYRYGDLLDMATEQIVFLDEAGFGTLWQGEHHFGGEGYEINPNPVLAGAYAAGITKNLRLGTGAVTPPFWHPLRLAEDLALLDQFSKGRLDVGVARGIQPREATNFNLAGDRRDEEKNWRFFLEQLDIIKKAWTQEGFTHEGEFYRFPHPGVKDSATWYPRNPLWRDENDEYVGMSIIPKPYQKPYPSMWNLLDKTPGFKRSAEERMNVITWLRSREGLREVMDVYQEALSETLGRPALRGEGVSLMRMVYVAETDEQAHREARQPIEQLYNYVGGVRPRDMFANPGEKLTDEEQTGSWWDFLYPREHLFIGSPETVRAQIEHLNSEYGVDRVVLWSWIPGLTQEQVMRSNTLFADEVMPHFGRECLPAVTPAMPENFGPLTGD</sequence>
<dbReference type="GO" id="GO:0016705">
    <property type="term" value="F:oxidoreductase activity, acting on paired donors, with incorporation or reduction of molecular oxygen"/>
    <property type="evidence" value="ECO:0007669"/>
    <property type="project" value="InterPro"/>
</dbReference>